<evidence type="ECO:0000313" key="2">
    <source>
        <dbReference type="EMBL" id="KAF0287669.1"/>
    </source>
</evidence>
<evidence type="ECO:0000313" key="3">
    <source>
        <dbReference type="Proteomes" id="UP000440578"/>
    </source>
</evidence>
<reference evidence="2 3" key="1">
    <citation type="submission" date="2019-07" db="EMBL/GenBank/DDBJ databases">
        <title>Draft genome assembly of a fouling barnacle, Amphibalanus amphitrite (Darwin, 1854): The first reference genome for Thecostraca.</title>
        <authorList>
            <person name="Kim W."/>
        </authorList>
    </citation>
    <scope>NUCLEOTIDE SEQUENCE [LARGE SCALE GENOMIC DNA]</scope>
    <source>
        <strain evidence="2">SNU_AA5</strain>
        <tissue evidence="2">Soma without cirri and trophi</tissue>
    </source>
</reference>
<comment type="caution">
    <text evidence="2">The sequence shown here is derived from an EMBL/GenBank/DDBJ whole genome shotgun (WGS) entry which is preliminary data.</text>
</comment>
<dbReference type="Proteomes" id="UP000440578">
    <property type="component" value="Unassembled WGS sequence"/>
</dbReference>
<keyword evidence="1" id="KW-0732">Signal</keyword>
<dbReference type="AlphaFoldDB" id="A0A6A4V3I7"/>
<feature type="chain" id="PRO_5025483852" evidence="1">
    <location>
        <begin position="16"/>
        <end position="233"/>
    </location>
</feature>
<dbReference type="EMBL" id="VIIS01002176">
    <property type="protein sequence ID" value="KAF0287669.1"/>
    <property type="molecule type" value="Genomic_DNA"/>
</dbReference>
<protein>
    <submittedName>
        <fullName evidence="2">Uncharacterized protein</fullName>
    </submittedName>
</protein>
<proteinExistence type="predicted"/>
<sequence length="233" mass="26712">MNLFRITFRRWLTLATRLLRVYIGSDSPTDQLHLIVQYLVGHYVPMWFHIRSHSTCSSGAKNVMRSLELLRQLPLQLQSFIHPVIQRNAFWCHPEAVLLGMTADQDPHVRERAVQVIMECRQKPREQVRPYVLPKVNFSASNFTELLDWSAEDITEPPLTMTLSDAEIRDICATPLEIGAFPVHTVAVERAVKVVTEAAGAVVGEKQRHGWICSRLRHRQQLPAVFSKKSFHA</sequence>
<evidence type="ECO:0000256" key="1">
    <source>
        <dbReference type="SAM" id="SignalP"/>
    </source>
</evidence>
<gene>
    <name evidence="2" type="ORF">FJT64_013938</name>
</gene>
<organism evidence="2 3">
    <name type="scientific">Amphibalanus amphitrite</name>
    <name type="common">Striped barnacle</name>
    <name type="synonym">Balanus amphitrite</name>
    <dbReference type="NCBI Taxonomy" id="1232801"/>
    <lineage>
        <taxon>Eukaryota</taxon>
        <taxon>Metazoa</taxon>
        <taxon>Ecdysozoa</taxon>
        <taxon>Arthropoda</taxon>
        <taxon>Crustacea</taxon>
        <taxon>Multicrustacea</taxon>
        <taxon>Cirripedia</taxon>
        <taxon>Thoracica</taxon>
        <taxon>Thoracicalcarea</taxon>
        <taxon>Balanomorpha</taxon>
        <taxon>Balanoidea</taxon>
        <taxon>Balanidae</taxon>
        <taxon>Amphibalaninae</taxon>
        <taxon>Amphibalanus</taxon>
    </lineage>
</organism>
<dbReference type="PANTHER" id="PTHR46409:SF1">
    <property type="entry name" value="HTH PSQ-TYPE DOMAIN-CONTAINING PROTEIN"/>
    <property type="match status" value="1"/>
</dbReference>
<accession>A0A6A4V3I7</accession>
<keyword evidence="3" id="KW-1185">Reference proteome</keyword>
<feature type="signal peptide" evidence="1">
    <location>
        <begin position="1"/>
        <end position="15"/>
    </location>
</feature>
<name>A0A6A4V3I7_AMPAM</name>
<dbReference type="OrthoDB" id="6381495at2759"/>
<dbReference type="PANTHER" id="PTHR46409">
    <property type="entry name" value="HTH PSQ-TYPE DOMAIN-CONTAINING PROTEIN"/>
    <property type="match status" value="1"/>
</dbReference>